<reference evidence="1" key="1">
    <citation type="submission" date="2022-11" db="EMBL/GenBank/DDBJ databases">
        <title>beta-Carotene-producing bacterium, Jeongeuplla avenae sp. nov., alleviates the salt stress of Arabidopsis seedlings.</title>
        <authorList>
            <person name="Jiang L."/>
            <person name="Lee J."/>
        </authorList>
    </citation>
    <scope>NUCLEOTIDE SEQUENCE</scope>
    <source>
        <strain evidence="1">DY_R2A_6</strain>
    </source>
</reference>
<sequence length="67" mass="6794">MLKLKVQDMSCGHCSATVTKAVKSVDPAADVAVDLSSGVVSIESAGDEARIADAIRSAGYANEKLAA</sequence>
<organism evidence="1 2">
    <name type="scientific">Antarcticirhabdus aurantiaca</name>
    <dbReference type="NCBI Taxonomy" id="2606717"/>
    <lineage>
        <taxon>Bacteria</taxon>
        <taxon>Pseudomonadati</taxon>
        <taxon>Pseudomonadota</taxon>
        <taxon>Alphaproteobacteria</taxon>
        <taxon>Hyphomicrobiales</taxon>
        <taxon>Aurantimonadaceae</taxon>
        <taxon>Antarcticirhabdus</taxon>
    </lineage>
</organism>
<dbReference type="EMBL" id="CP113520">
    <property type="protein sequence ID" value="WAJ31252.1"/>
    <property type="molecule type" value="Genomic_DNA"/>
</dbReference>
<protein>
    <submittedName>
        <fullName evidence="1">Heavy-metal-associated domain-containing protein</fullName>
    </submittedName>
</protein>
<gene>
    <name evidence="1" type="ORF">OXU80_14050</name>
</gene>
<keyword evidence="2" id="KW-1185">Reference proteome</keyword>
<evidence type="ECO:0000313" key="1">
    <source>
        <dbReference type="EMBL" id="WAJ31252.1"/>
    </source>
</evidence>
<accession>A0ACD4NWJ8</accession>
<evidence type="ECO:0000313" key="2">
    <source>
        <dbReference type="Proteomes" id="UP001163223"/>
    </source>
</evidence>
<name>A0ACD4NWJ8_9HYPH</name>
<dbReference type="Proteomes" id="UP001163223">
    <property type="component" value="Chromosome"/>
</dbReference>
<proteinExistence type="predicted"/>